<comment type="caution">
    <text evidence="4">The sequence shown here is derived from an EMBL/GenBank/DDBJ whole genome shotgun (WGS) entry which is preliminary data.</text>
</comment>
<keyword evidence="3" id="KW-0732">Signal</keyword>
<evidence type="ECO:0000313" key="5">
    <source>
        <dbReference type="Proteomes" id="UP000494165"/>
    </source>
</evidence>
<dbReference type="PRINTS" id="PR00947">
    <property type="entry name" value="CUTICLE"/>
</dbReference>
<dbReference type="InterPro" id="IPR000618">
    <property type="entry name" value="Insect_cuticle"/>
</dbReference>
<gene>
    <name evidence="4" type="ORF">CLODIP_2_CD14178</name>
</gene>
<keyword evidence="5" id="KW-1185">Reference proteome</keyword>
<feature type="signal peptide" evidence="3">
    <location>
        <begin position="1"/>
        <end position="17"/>
    </location>
</feature>
<dbReference type="GO" id="GO:0005615">
    <property type="term" value="C:extracellular space"/>
    <property type="evidence" value="ECO:0007669"/>
    <property type="project" value="TreeGrafter"/>
</dbReference>
<dbReference type="PANTHER" id="PTHR12236:SF95">
    <property type="entry name" value="CUTICULAR PROTEIN 76BD, ISOFORM C-RELATED"/>
    <property type="match status" value="1"/>
</dbReference>
<reference evidence="4 5" key="1">
    <citation type="submission" date="2020-04" db="EMBL/GenBank/DDBJ databases">
        <authorList>
            <person name="Alioto T."/>
            <person name="Alioto T."/>
            <person name="Gomez Garrido J."/>
        </authorList>
    </citation>
    <scope>NUCLEOTIDE SEQUENCE [LARGE SCALE GENOMIC DNA]</scope>
</reference>
<dbReference type="Pfam" id="PF00379">
    <property type="entry name" value="Chitin_bind_4"/>
    <property type="match status" value="1"/>
</dbReference>
<evidence type="ECO:0000256" key="1">
    <source>
        <dbReference type="ARBA" id="ARBA00022460"/>
    </source>
</evidence>
<dbReference type="PANTHER" id="PTHR12236">
    <property type="entry name" value="STRUCTURAL CONTITUENT OF CUTICLE"/>
    <property type="match status" value="1"/>
</dbReference>
<protein>
    <submittedName>
        <fullName evidence="4">Uncharacterized protein</fullName>
    </submittedName>
</protein>
<dbReference type="Proteomes" id="UP000494165">
    <property type="component" value="Unassembled WGS sequence"/>
</dbReference>
<name>A0A8S1D1J9_9INSE</name>
<dbReference type="GO" id="GO:0042302">
    <property type="term" value="F:structural constituent of cuticle"/>
    <property type="evidence" value="ECO:0007669"/>
    <property type="project" value="UniProtKB-UniRule"/>
</dbReference>
<feature type="chain" id="PRO_5035811938" evidence="3">
    <location>
        <begin position="18"/>
        <end position="179"/>
    </location>
</feature>
<keyword evidence="1 2" id="KW-0193">Cuticle</keyword>
<dbReference type="AlphaFoldDB" id="A0A8S1D1J9"/>
<evidence type="ECO:0000256" key="2">
    <source>
        <dbReference type="PROSITE-ProRule" id="PRU00497"/>
    </source>
</evidence>
<dbReference type="InterPro" id="IPR031311">
    <property type="entry name" value="CHIT_BIND_RR_consensus"/>
</dbReference>
<dbReference type="PROSITE" id="PS51155">
    <property type="entry name" value="CHIT_BIND_RR_2"/>
    <property type="match status" value="1"/>
</dbReference>
<evidence type="ECO:0000313" key="4">
    <source>
        <dbReference type="EMBL" id="CAB3375986.1"/>
    </source>
</evidence>
<dbReference type="OrthoDB" id="7789829at2759"/>
<sequence>MAFKVFLIFGLVALSQGGVLPSGFHYPSTNLAYNQLGAVNLNARLYNPHHQYLTHQPLVQSPVLIAQHQQHEVVAPLQTAATLTYPVQTAVHQVPQQPIDYYSYPKYSFGYGVNDPHTGDQKSQWETRDGDVVKGEYSLVEPDGSIRVVSYTADAVNGFNAVVKKIGKNVHSSPVIYAQ</sequence>
<dbReference type="EMBL" id="CADEPI010000122">
    <property type="protein sequence ID" value="CAB3375986.1"/>
    <property type="molecule type" value="Genomic_DNA"/>
</dbReference>
<dbReference type="GO" id="GO:0031012">
    <property type="term" value="C:extracellular matrix"/>
    <property type="evidence" value="ECO:0007669"/>
    <property type="project" value="TreeGrafter"/>
</dbReference>
<dbReference type="InterPro" id="IPR051217">
    <property type="entry name" value="Insect_Cuticle_Struc_Prot"/>
</dbReference>
<accession>A0A8S1D1J9</accession>
<evidence type="ECO:0000256" key="3">
    <source>
        <dbReference type="SAM" id="SignalP"/>
    </source>
</evidence>
<organism evidence="4 5">
    <name type="scientific">Cloeon dipterum</name>
    <dbReference type="NCBI Taxonomy" id="197152"/>
    <lineage>
        <taxon>Eukaryota</taxon>
        <taxon>Metazoa</taxon>
        <taxon>Ecdysozoa</taxon>
        <taxon>Arthropoda</taxon>
        <taxon>Hexapoda</taxon>
        <taxon>Insecta</taxon>
        <taxon>Pterygota</taxon>
        <taxon>Palaeoptera</taxon>
        <taxon>Ephemeroptera</taxon>
        <taxon>Pisciforma</taxon>
        <taxon>Baetidae</taxon>
        <taxon>Cloeon</taxon>
    </lineage>
</organism>
<proteinExistence type="predicted"/>
<dbReference type="PROSITE" id="PS00233">
    <property type="entry name" value="CHIT_BIND_RR_1"/>
    <property type="match status" value="1"/>
</dbReference>